<dbReference type="GO" id="GO:0004519">
    <property type="term" value="F:endonuclease activity"/>
    <property type="evidence" value="ECO:0007669"/>
    <property type="project" value="UniProtKB-KW"/>
</dbReference>
<reference evidence="12 13" key="1">
    <citation type="submission" date="2023-01" db="EMBL/GenBank/DDBJ databases">
        <title>Analysis of 21 Apiospora genomes using comparative genomics revels a genus with tremendous synthesis potential of carbohydrate active enzymes and secondary metabolites.</title>
        <authorList>
            <person name="Sorensen T."/>
        </authorList>
    </citation>
    <scope>NUCLEOTIDE SEQUENCE [LARGE SCALE GENOMIC DNA]</scope>
    <source>
        <strain evidence="12 13">CBS 83171</strain>
    </source>
</reference>
<dbReference type="PANTHER" id="PTHR15822">
    <property type="entry name" value="TRAF AND TNF RECEPTOR-ASSOCIATED PROTEIN"/>
    <property type="match status" value="1"/>
</dbReference>
<dbReference type="Gene3D" id="3.60.10.10">
    <property type="entry name" value="Endonuclease/exonuclease/phosphatase"/>
    <property type="match status" value="1"/>
</dbReference>
<evidence type="ECO:0000256" key="9">
    <source>
        <dbReference type="ARBA" id="ARBA00023204"/>
    </source>
</evidence>
<evidence type="ECO:0000256" key="2">
    <source>
        <dbReference type="ARBA" id="ARBA00001946"/>
    </source>
</evidence>
<keyword evidence="13" id="KW-1185">Reference proteome</keyword>
<feature type="region of interest" description="Disordered" evidence="11">
    <location>
        <begin position="38"/>
        <end position="78"/>
    </location>
</feature>
<feature type="region of interest" description="Disordered" evidence="11">
    <location>
        <begin position="358"/>
        <end position="383"/>
    </location>
</feature>
<evidence type="ECO:0000256" key="4">
    <source>
        <dbReference type="ARBA" id="ARBA00022722"/>
    </source>
</evidence>
<evidence type="ECO:0000256" key="8">
    <source>
        <dbReference type="ARBA" id="ARBA00022842"/>
    </source>
</evidence>
<dbReference type="SUPFAM" id="SSF56219">
    <property type="entry name" value="DNase I-like"/>
    <property type="match status" value="1"/>
</dbReference>
<keyword evidence="12" id="KW-0269">Exonuclease</keyword>
<comment type="subcellular location">
    <subcellularLocation>
        <location evidence="3">Nucleus</location>
    </subcellularLocation>
</comment>
<keyword evidence="6" id="KW-0227">DNA damage</keyword>
<comment type="cofactor">
    <cofactor evidence="1">
        <name>Mn(2+)</name>
        <dbReference type="ChEBI" id="CHEBI:29035"/>
    </cofactor>
</comment>
<keyword evidence="7" id="KW-0378">Hydrolase</keyword>
<evidence type="ECO:0000256" key="10">
    <source>
        <dbReference type="ARBA" id="ARBA00023242"/>
    </source>
</evidence>
<name>A0ABR1WGF8_9PEZI</name>
<evidence type="ECO:0000256" key="3">
    <source>
        <dbReference type="ARBA" id="ARBA00004123"/>
    </source>
</evidence>
<dbReference type="EMBL" id="JAQQWM010000001">
    <property type="protein sequence ID" value="KAK8081259.1"/>
    <property type="molecule type" value="Genomic_DNA"/>
</dbReference>
<evidence type="ECO:0000256" key="6">
    <source>
        <dbReference type="ARBA" id="ARBA00022763"/>
    </source>
</evidence>
<dbReference type="Proteomes" id="UP001446871">
    <property type="component" value="Unassembled WGS sequence"/>
</dbReference>
<keyword evidence="5" id="KW-0479">Metal-binding</keyword>
<evidence type="ECO:0000256" key="1">
    <source>
        <dbReference type="ARBA" id="ARBA00001936"/>
    </source>
</evidence>
<gene>
    <name evidence="12" type="ORF">PG996_000040</name>
</gene>
<keyword evidence="9" id="KW-0234">DNA repair</keyword>
<dbReference type="PANTHER" id="PTHR15822:SF4">
    <property type="entry name" value="TYROSYL-DNA PHOSPHODIESTERASE 2"/>
    <property type="match status" value="1"/>
</dbReference>
<keyword evidence="12" id="KW-0255">Endonuclease</keyword>
<evidence type="ECO:0000313" key="12">
    <source>
        <dbReference type="EMBL" id="KAK8081259.1"/>
    </source>
</evidence>
<sequence length="452" mass="49334">MHSSLVRIKVGVPKRHRAYQKEVKKLKKQLGVVVPHYQSAPLRASSPDDGDLPGLEDDEYDLPGLKNQYGPVEPGDPVHQNYYTYNPRKPRWQPRMGRVAGASSVPGLSKLALFSWNIDYMAADFTIRKTLKRARMTAALRALETATGIEPREQAPLSPQTATVVFLQGCVREDLDILAERPWQASQGRTTTMLIDRRLPLFNVFRAYYPETSMARNALCVDIAMGAGGGLGPQGGGRYKTTRLCNTQLEGGLSSSKTPPTVRPAQMRRLAGLLKGGDGDSDSDKNNHVTAGIVAGDFHATQDYDRTLPSENGLRDAYLELGGTEESEEGHTWGPQATTAAREGLGVERARLDKVLYFPGSNNHNSDGGAQDDNRAGDGNDDDDAVILKPLRFKRFGAGVELRPGAVKRNAEKVLAEMGCAKAWVTDHFGVMAEFEVVAGKKKTEDVVTDST</sequence>
<evidence type="ECO:0000256" key="7">
    <source>
        <dbReference type="ARBA" id="ARBA00022801"/>
    </source>
</evidence>
<accession>A0ABR1WGF8</accession>
<organism evidence="12 13">
    <name type="scientific">Apiospora saccharicola</name>
    <dbReference type="NCBI Taxonomy" id="335842"/>
    <lineage>
        <taxon>Eukaryota</taxon>
        <taxon>Fungi</taxon>
        <taxon>Dikarya</taxon>
        <taxon>Ascomycota</taxon>
        <taxon>Pezizomycotina</taxon>
        <taxon>Sordariomycetes</taxon>
        <taxon>Xylariomycetidae</taxon>
        <taxon>Amphisphaeriales</taxon>
        <taxon>Apiosporaceae</taxon>
        <taxon>Apiospora</taxon>
    </lineage>
</organism>
<evidence type="ECO:0000256" key="11">
    <source>
        <dbReference type="SAM" id="MobiDB-lite"/>
    </source>
</evidence>
<proteinExistence type="predicted"/>
<comment type="cofactor">
    <cofactor evidence="2">
        <name>Mg(2+)</name>
        <dbReference type="ChEBI" id="CHEBI:18420"/>
    </cofactor>
</comment>
<protein>
    <submittedName>
        <fullName evidence="12">Endonuclease exonuclease phosphatase family protein</fullName>
    </submittedName>
</protein>
<keyword evidence="4" id="KW-0540">Nuclease</keyword>
<feature type="compositionally biased region" description="Acidic residues" evidence="11">
    <location>
        <begin position="48"/>
        <end position="61"/>
    </location>
</feature>
<evidence type="ECO:0000256" key="5">
    <source>
        <dbReference type="ARBA" id="ARBA00022723"/>
    </source>
</evidence>
<dbReference type="InterPro" id="IPR036691">
    <property type="entry name" value="Endo/exonu/phosph_ase_sf"/>
</dbReference>
<keyword evidence="10" id="KW-0539">Nucleus</keyword>
<dbReference type="GO" id="GO:0004527">
    <property type="term" value="F:exonuclease activity"/>
    <property type="evidence" value="ECO:0007669"/>
    <property type="project" value="UniProtKB-KW"/>
</dbReference>
<evidence type="ECO:0000313" key="13">
    <source>
        <dbReference type="Proteomes" id="UP001446871"/>
    </source>
</evidence>
<keyword evidence="8" id="KW-0460">Magnesium</keyword>
<comment type="caution">
    <text evidence="12">The sequence shown here is derived from an EMBL/GenBank/DDBJ whole genome shotgun (WGS) entry which is preliminary data.</text>
</comment>
<dbReference type="InterPro" id="IPR051547">
    <property type="entry name" value="TDP2-like"/>
</dbReference>